<keyword evidence="5" id="KW-1185">Reference proteome</keyword>
<dbReference type="SUPFAM" id="SSF53850">
    <property type="entry name" value="Periplasmic binding protein-like II"/>
    <property type="match status" value="1"/>
</dbReference>
<dbReference type="Proteomes" id="UP000030700">
    <property type="component" value="Unassembled WGS sequence"/>
</dbReference>
<evidence type="ECO:0000313" key="4">
    <source>
        <dbReference type="EMBL" id="GAK50764.1"/>
    </source>
</evidence>
<keyword evidence="2" id="KW-0813">Transport</keyword>
<dbReference type="Gene3D" id="3.40.190.10">
    <property type="entry name" value="Periplasmic binding protein-like II"/>
    <property type="match status" value="2"/>
</dbReference>
<dbReference type="PANTHER" id="PTHR43649">
    <property type="entry name" value="ARABINOSE-BINDING PROTEIN-RELATED"/>
    <property type="match status" value="1"/>
</dbReference>
<dbReference type="Pfam" id="PF01547">
    <property type="entry name" value="SBP_bac_1"/>
    <property type="match status" value="1"/>
</dbReference>
<organism evidence="4">
    <name type="scientific">Candidatus Moduliflexus flocculans</name>
    <dbReference type="NCBI Taxonomy" id="1499966"/>
    <lineage>
        <taxon>Bacteria</taxon>
        <taxon>Candidatus Moduliflexota</taxon>
        <taxon>Candidatus Moduliflexia</taxon>
        <taxon>Candidatus Moduliflexales</taxon>
        <taxon>Candidatus Moduliflexaceae</taxon>
    </lineage>
</organism>
<dbReference type="STRING" id="1499966.U14_02005"/>
<accession>A0A0S6VXV7</accession>
<comment type="similarity">
    <text evidence="1">Belongs to the bacterial solute-binding protein 1 family.</text>
</comment>
<dbReference type="InterPro" id="IPR050490">
    <property type="entry name" value="Bact_solute-bd_prot1"/>
</dbReference>
<protein>
    <submittedName>
        <fullName evidence="4">Extracellular solute-binding protein, family 1</fullName>
    </submittedName>
</protein>
<dbReference type="PANTHER" id="PTHR43649:SF34">
    <property type="entry name" value="ABC TRANSPORTER PERIPLASMIC-BINDING PROTEIN YCJN-RELATED"/>
    <property type="match status" value="1"/>
</dbReference>
<evidence type="ECO:0000313" key="5">
    <source>
        <dbReference type="Proteomes" id="UP000030700"/>
    </source>
</evidence>
<evidence type="ECO:0000256" key="2">
    <source>
        <dbReference type="ARBA" id="ARBA00022448"/>
    </source>
</evidence>
<dbReference type="CDD" id="cd14750">
    <property type="entry name" value="PBP2_TMBP"/>
    <property type="match status" value="1"/>
</dbReference>
<reference evidence="4" key="1">
    <citation type="journal article" date="2015" name="PeerJ">
        <title>First genomic representation of candidate bacterial phylum KSB3 points to enhanced environmental sensing as a trigger of wastewater bulking.</title>
        <authorList>
            <person name="Sekiguchi Y."/>
            <person name="Ohashi A."/>
            <person name="Parks D.H."/>
            <person name="Yamauchi T."/>
            <person name="Tyson G.W."/>
            <person name="Hugenholtz P."/>
        </authorList>
    </citation>
    <scope>NUCLEOTIDE SEQUENCE [LARGE SCALE GENOMIC DNA]</scope>
</reference>
<dbReference type="HOGENOM" id="CLU_031285_9_1_0"/>
<evidence type="ECO:0000256" key="1">
    <source>
        <dbReference type="ARBA" id="ARBA00008520"/>
    </source>
</evidence>
<keyword evidence="3" id="KW-0732">Signal</keyword>
<dbReference type="EMBL" id="DF820456">
    <property type="protein sequence ID" value="GAK50764.1"/>
    <property type="molecule type" value="Genomic_DNA"/>
</dbReference>
<sequence>MKKLLAVLTVGVCVFGSIIVNAEEIVIRYLSLPDHFGVEPEIQAAFTKENPGIKLEMIGVPEGGAGQLHDKEATMLAASDGSIDIFCTDVIWPPEFAAAGWLLPLDEWFPKAEQDKYIPAMIDAQTVNGHIYGVPFLADWGVLFYRKDLLEQAGLQVPKTWMELVEISQKLQKQPDLIGHIGNWVSNQQLMCEYMEYLYSNGGQFLDETGKKVMFNSKEGIEAAQFMVDMANKYKVVQPGITTMDLDEGRAIFTEGKAIFHRNWLYVWAMSQQHESSKVKGKVGIALLPTFKDGMNTSTLGGWSWSVNAFTKNKEAAAKAALFLGGPVAQKIRATKGDRVPPLLPVLNDPDVVAKNPEYLEMFKFAQYIKSRPKSPFYTQMSDIFQAELQSAIVQQKTAEQAMNDAAEQIQPILEQ</sequence>
<dbReference type="AlphaFoldDB" id="A0A0S6VXV7"/>
<evidence type="ECO:0000256" key="3">
    <source>
        <dbReference type="ARBA" id="ARBA00022729"/>
    </source>
</evidence>
<dbReference type="InterPro" id="IPR006059">
    <property type="entry name" value="SBP"/>
</dbReference>
<proteinExistence type="inferred from homology"/>
<gene>
    <name evidence="4" type="ORF">U14_02005</name>
</gene>
<name>A0A0S6VXV7_9BACT</name>